<name>A0ACA9QVK9_9GLOM</name>
<accession>A0ACA9QVK9</accession>
<feature type="non-terminal residue" evidence="1">
    <location>
        <position position="105"/>
    </location>
</feature>
<keyword evidence="2" id="KW-1185">Reference proteome</keyword>
<sequence>DRWIKQIVEHIHDKQETNFDTTLWDNKMIEQCTKNLEEFTRFITHKINTRLAMIPIPEVINTKFKYLDTRFFHTFTRRKNLKPAHQQEFDSIFYNALDNYKKQHK</sequence>
<protein>
    <submittedName>
        <fullName evidence="1">12441_t:CDS:1</fullName>
    </submittedName>
</protein>
<gene>
    <name evidence="1" type="ORF">DHETER_LOCUS15561</name>
</gene>
<dbReference type="EMBL" id="CAJVPU010053898">
    <property type="protein sequence ID" value="CAG8765964.1"/>
    <property type="molecule type" value="Genomic_DNA"/>
</dbReference>
<evidence type="ECO:0000313" key="1">
    <source>
        <dbReference type="EMBL" id="CAG8765964.1"/>
    </source>
</evidence>
<organism evidence="1 2">
    <name type="scientific">Dentiscutata heterogama</name>
    <dbReference type="NCBI Taxonomy" id="1316150"/>
    <lineage>
        <taxon>Eukaryota</taxon>
        <taxon>Fungi</taxon>
        <taxon>Fungi incertae sedis</taxon>
        <taxon>Mucoromycota</taxon>
        <taxon>Glomeromycotina</taxon>
        <taxon>Glomeromycetes</taxon>
        <taxon>Diversisporales</taxon>
        <taxon>Gigasporaceae</taxon>
        <taxon>Dentiscutata</taxon>
    </lineage>
</organism>
<reference evidence="1" key="1">
    <citation type="submission" date="2021-06" db="EMBL/GenBank/DDBJ databases">
        <authorList>
            <person name="Kallberg Y."/>
            <person name="Tangrot J."/>
            <person name="Rosling A."/>
        </authorList>
    </citation>
    <scope>NUCLEOTIDE SEQUENCE</scope>
    <source>
        <strain evidence="1">IL203A</strain>
    </source>
</reference>
<comment type="caution">
    <text evidence="1">The sequence shown here is derived from an EMBL/GenBank/DDBJ whole genome shotgun (WGS) entry which is preliminary data.</text>
</comment>
<feature type="non-terminal residue" evidence="1">
    <location>
        <position position="1"/>
    </location>
</feature>
<dbReference type="Proteomes" id="UP000789702">
    <property type="component" value="Unassembled WGS sequence"/>
</dbReference>
<evidence type="ECO:0000313" key="2">
    <source>
        <dbReference type="Proteomes" id="UP000789702"/>
    </source>
</evidence>
<proteinExistence type="predicted"/>